<name>A0A839Y0S3_9PSEU</name>
<protein>
    <submittedName>
        <fullName evidence="2">Uncharacterized protein</fullName>
    </submittedName>
</protein>
<evidence type="ECO:0000313" key="2">
    <source>
        <dbReference type="EMBL" id="MBB3665886.1"/>
    </source>
</evidence>
<evidence type="ECO:0000313" key="3">
    <source>
        <dbReference type="Proteomes" id="UP000564573"/>
    </source>
</evidence>
<proteinExistence type="predicted"/>
<comment type="caution">
    <text evidence="2">The sequence shown here is derived from an EMBL/GenBank/DDBJ whole genome shotgun (WGS) entry which is preliminary data.</text>
</comment>
<accession>A0A839Y0S3</accession>
<dbReference type="Proteomes" id="UP000564573">
    <property type="component" value="Unassembled WGS sequence"/>
</dbReference>
<keyword evidence="1" id="KW-0472">Membrane</keyword>
<keyword evidence="3" id="KW-1185">Reference proteome</keyword>
<organism evidence="2 3">
    <name type="scientific">Prauserella sediminis</name>
    <dbReference type="NCBI Taxonomy" id="577680"/>
    <lineage>
        <taxon>Bacteria</taxon>
        <taxon>Bacillati</taxon>
        <taxon>Actinomycetota</taxon>
        <taxon>Actinomycetes</taxon>
        <taxon>Pseudonocardiales</taxon>
        <taxon>Pseudonocardiaceae</taxon>
        <taxon>Prauserella</taxon>
        <taxon>Prauserella salsuginis group</taxon>
    </lineage>
</organism>
<dbReference type="EMBL" id="JACIBS010000008">
    <property type="protein sequence ID" value="MBB3665886.1"/>
    <property type="molecule type" value="Genomic_DNA"/>
</dbReference>
<dbReference type="AlphaFoldDB" id="A0A839Y0S3"/>
<keyword evidence="1" id="KW-0812">Transmembrane</keyword>
<dbReference type="RefSeq" id="WP_183787088.1">
    <property type="nucleotide sequence ID" value="NZ_JACIBS010000008.1"/>
</dbReference>
<keyword evidence="1" id="KW-1133">Transmembrane helix</keyword>
<reference evidence="2 3" key="1">
    <citation type="submission" date="2020-08" db="EMBL/GenBank/DDBJ databases">
        <title>Sequencing the genomes of 1000 actinobacteria strains.</title>
        <authorList>
            <person name="Klenk H.-P."/>
        </authorList>
    </citation>
    <scope>NUCLEOTIDE SEQUENCE [LARGE SCALE GENOMIC DNA]</scope>
    <source>
        <strain evidence="2 3">DSM 45267</strain>
    </source>
</reference>
<sequence>MVGCAALWWTLYVTALGALGAVLARPRVRLTLDIGAGLALAVPGVTTLASALG</sequence>
<feature type="transmembrane region" description="Helical" evidence="1">
    <location>
        <begin position="34"/>
        <end position="52"/>
    </location>
</feature>
<evidence type="ECO:0000256" key="1">
    <source>
        <dbReference type="SAM" id="Phobius"/>
    </source>
</evidence>
<gene>
    <name evidence="2" type="ORF">FB384_004845</name>
</gene>